<dbReference type="PANTHER" id="PTHR46865:SF8">
    <property type="entry name" value="POSSIBLE OXIDOREDUCTASE"/>
    <property type="match status" value="1"/>
</dbReference>
<dbReference type="AlphaFoldDB" id="A0A344L060"/>
<evidence type="ECO:0000313" key="2">
    <source>
        <dbReference type="EMBL" id="AXB41434.1"/>
    </source>
</evidence>
<dbReference type="Pfam" id="PF01494">
    <property type="entry name" value="FAD_binding_3"/>
    <property type="match status" value="1"/>
</dbReference>
<evidence type="ECO:0000259" key="1">
    <source>
        <dbReference type="Pfam" id="PF01494"/>
    </source>
</evidence>
<sequence>MKAVICGAGIAGLTLAGRLSDLGGEVVLLERAPGPRTHGYMIDFFGPGYDAAESMGLLPALEGVAHPVEEAWYVDADGRRRATVRPGLFAHGPLLNLMRPDLERVLRDQLPDTVDQRFGVSPVAVAERGDHVRITLDDNTDLEADLLVGADGIHSTVRRLVFGDESRFLRYLGFHTAAYTFDSPAISAAVAGRACLTDTMGSQMGFYALPAGRVATFGVHRAPDPSLPDDTRAAVLDAYAELGWLVPEALDRCPPSTELYYDQVAQIEMPRWSSGHVVLVGDACHAVSLLAGQGASLGVAGAYLLADRLAGARPISQGLLEYERLWRPVAEEKQKTGRAAARWFLPDSAWQLPVRRAALRTTHVPLLNRLIAASVAGKPTTLIRNLPTASKK</sequence>
<dbReference type="InterPro" id="IPR036188">
    <property type="entry name" value="FAD/NAD-bd_sf"/>
</dbReference>
<evidence type="ECO:0000313" key="3">
    <source>
        <dbReference type="Proteomes" id="UP000250434"/>
    </source>
</evidence>
<dbReference type="Gene3D" id="3.30.9.10">
    <property type="entry name" value="D-Amino Acid Oxidase, subunit A, domain 2"/>
    <property type="match status" value="1"/>
</dbReference>
<dbReference type="GO" id="GO:0071949">
    <property type="term" value="F:FAD binding"/>
    <property type="evidence" value="ECO:0007669"/>
    <property type="project" value="InterPro"/>
</dbReference>
<proteinExistence type="predicted"/>
<dbReference type="InterPro" id="IPR051704">
    <property type="entry name" value="FAD_aromatic-hydroxylase"/>
</dbReference>
<dbReference type="RefSeq" id="WP_113690690.1">
    <property type="nucleotide sequence ID" value="NZ_CP015163.1"/>
</dbReference>
<accession>A0A344L060</accession>
<dbReference type="PANTHER" id="PTHR46865">
    <property type="entry name" value="OXIDOREDUCTASE-RELATED"/>
    <property type="match status" value="1"/>
</dbReference>
<protein>
    <submittedName>
        <fullName evidence="2">FAD-dependent oxidoreductase</fullName>
    </submittedName>
</protein>
<dbReference type="PRINTS" id="PR00420">
    <property type="entry name" value="RNGMNOXGNASE"/>
</dbReference>
<dbReference type="SUPFAM" id="SSF51905">
    <property type="entry name" value="FAD/NAD(P)-binding domain"/>
    <property type="match status" value="1"/>
</dbReference>
<gene>
    <name evidence="2" type="ORF">A4R43_01925</name>
</gene>
<dbReference type="Proteomes" id="UP000250434">
    <property type="component" value="Chromosome"/>
</dbReference>
<organism evidence="2 3">
    <name type="scientific">Amycolatopsis albispora</name>
    <dbReference type="NCBI Taxonomy" id="1804986"/>
    <lineage>
        <taxon>Bacteria</taxon>
        <taxon>Bacillati</taxon>
        <taxon>Actinomycetota</taxon>
        <taxon>Actinomycetes</taxon>
        <taxon>Pseudonocardiales</taxon>
        <taxon>Pseudonocardiaceae</taxon>
        <taxon>Amycolatopsis</taxon>
    </lineage>
</organism>
<dbReference type="Gene3D" id="3.50.50.60">
    <property type="entry name" value="FAD/NAD(P)-binding domain"/>
    <property type="match status" value="1"/>
</dbReference>
<reference evidence="2 3" key="1">
    <citation type="submission" date="2016-04" db="EMBL/GenBank/DDBJ databases">
        <title>Complete genome sequence and analysis of deep-sea sediment isolate, Amycolatopsis sp. WP1.</title>
        <authorList>
            <person name="Wang H."/>
            <person name="Chen S."/>
            <person name="Wu Q."/>
        </authorList>
    </citation>
    <scope>NUCLEOTIDE SEQUENCE [LARGE SCALE GENOMIC DNA]</scope>
    <source>
        <strain evidence="2 3">WP1</strain>
    </source>
</reference>
<keyword evidence="3" id="KW-1185">Reference proteome</keyword>
<dbReference type="KEGG" id="aab:A4R43_01925"/>
<dbReference type="InterPro" id="IPR002938">
    <property type="entry name" value="FAD-bd"/>
</dbReference>
<name>A0A344L060_9PSEU</name>
<dbReference type="OrthoDB" id="3356051at2"/>
<feature type="domain" description="FAD-binding" evidence="1">
    <location>
        <begin position="2"/>
        <end position="330"/>
    </location>
</feature>
<dbReference type="EMBL" id="CP015163">
    <property type="protein sequence ID" value="AXB41434.1"/>
    <property type="molecule type" value="Genomic_DNA"/>
</dbReference>